<gene>
    <name evidence="1" type="ORF">CI238_02847</name>
</gene>
<name>A0A167CHQ2_COLIC</name>
<protein>
    <submittedName>
        <fullName evidence="1">Uncharacterized protein</fullName>
    </submittedName>
</protein>
<dbReference type="AlphaFoldDB" id="A0A167CHQ2"/>
<dbReference type="EMBL" id="LFIW01001380">
    <property type="protein sequence ID" value="KZL82604.1"/>
    <property type="molecule type" value="Genomic_DNA"/>
</dbReference>
<organism evidence="1 2">
    <name type="scientific">Colletotrichum incanum</name>
    <name type="common">Soybean anthracnose fungus</name>
    <dbReference type="NCBI Taxonomy" id="1573173"/>
    <lineage>
        <taxon>Eukaryota</taxon>
        <taxon>Fungi</taxon>
        <taxon>Dikarya</taxon>
        <taxon>Ascomycota</taxon>
        <taxon>Pezizomycotina</taxon>
        <taxon>Sordariomycetes</taxon>
        <taxon>Hypocreomycetidae</taxon>
        <taxon>Glomerellales</taxon>
        <taxon>Glomerellaceae</taxon>
        <taxon>Colletotrichum</taxon>
        <taxon>Colletotrichum spaethianum species complex</taxon>
    </lineage>
</organism>
<comment type="caution">
    <text evidence="1">The sequence shown here is derived from an EMBL/GenBank/DDBJ whole genome shotgun (WGS) entry which is preliminary data.</text>
</comment>
<evidence type="ECO:0000313" key="1">
    <source>
        <dbReference type="EMBL" id="KZL82604.1"/>
    </source>
</evidence>
<proteinExistence type="predicted"/>
<reference evidence="1 2" key="1">
    <citation type="submission" date="2015-06" db="EMBL/GenBank/DDBJ databases">
        <title>Survival trade-offs in plant roots during colonization by closely related pathogenic and mutualistic fungi.</title>
        <authorList>
            <person name="Hacquard S."/>
            <person name="Kracher B."/>
            <person name="Hiruma K."/>
            <person name="Weinman A."/>
            <person name="Muench P."/>
            <person name="Garrido Oter R."/>
            <person name="Ver Loren van Themaat E."/>
            <person name="Dallerey J.-F."/>
            <person name="Damm U."/>
            <person name="Henrissat B."/>
            <person name="Lespinet O."/>
            <person name="Thon M."/>
            <person name="Kemen E."/>
            <person name="McHardy A.C."/>
            <person name="Schulze-Lefert P."/>
            <person name="O'Connell R.J."/>
        </authorList>
    </citation>
    <scope>NUCLEOTIDE SEQUENCE [LARGE SCALE GENOMIC DNA]</scope>
    <source>
        <strain evidence="1 2">MAFF 238704</strain>
    </source>
</reference>
<sequence length="70" mass="7706">MPETNGTPAPQLVTCPAAKHTAIQQSRRPPNYARRSLHGGSPVSLTLHSLSDFRYPLFRSGLFAAVYLVR</sequence>
<evidence type="ECO:0000313" key="2">
    <source>
        <dbReference type="Proteomes" id="UP000076584"/>
    </source>
</evidence>
<dbReference type="Proteomes" id="UP000076584">
    <property type="component" value="Unassembled WGS sequence"/>
</dbReference>
<accession>A0A167CHQ2</accession>
<keyword evidence="2" id="KW-1185">Reference proteome</keyword>